<organism evidence="2 3">
    <name type="scientific">Turnera subulata</name>
    <dbReference type="NCBI Taxonomy" id="218843"/>
    <lineage>
        <taxon>Eukaryota</taxon>
        <taxon>Viridiplantae</taxon>
        <taxon>Streptophyta</taxon>
        <taxon>Embryophyta</taxon>
        <taxon>Tracheophyta</taxon>
        <taxon>Spermatophyta</taxon>
        <taxon>Magnoliopsida</taxon>
        <taxon>eudicotyledons</taxon>
        <taxon>Gunneridae</taxon>
        <taxon>Pentapetalae</taxon>
        <taxon>rosids</taxon>
        <taxon>fabids</taxon>
        <taxon>Malpighiales</taxon>
        <taxon>Passifloraceae</taxon>
        <taxon>Turnera</taxon>
    </lineage>
</organism>
<name>A0A9Q0F8J3_9ROSI</name>
<protein>
    <submittedName>
        <fullName evidence="2">Uncharacterized protein</fullName>
    </submittedName>
</protein>
<dbReference type="OrthoDB" id="510420at2759"/>
<feature type="region of interest" description="Disordered" evidence="1">
    <location>
        <begin position="21"/>
        <end position="42"/>
    </location>
</feature>
<feature type="non-terminal residue" evidence="2">
    <location>
        <position position="1"/>
    </location>
</feature>
<keyword evidence="3" id="KW-1185">Reference proteome</keyword>
<feature type="compositionally biased region" description="Basic and acidic residues" evidence="1">
    <location>
        <begin position="25"/>
        <end position="37"/>
    </location>
</feature>
<accession>A0A9Q0F8J3</accession>
<reference evidence="2" key="2">
    <citation type="journal article" date="2023" name="Plants (Basel)">
        <title>Annotation of the Turnera subulata (Passifloraceae) Draft Genome Reveals the S-Locus Evolved after the Divergence of Turneroideae from Passifloroideae in a Stepwise Manner.</title>
        <authorList>
            <person name="Henning P.M."/>
            <person name="Roalson E.H."/>
            <person name="Mir W."/>
            <person name="McCubbin A.G."/>
            <person name="Shore J.S."/>
        </authorList>
    </citation>
    <scope>NUCLEOTIDE SEQUENCE</scope>
    <source>
        <strain evidence="2">F60SS</strain>
    </source>
</reference>
<dbReference type="EMBL" id="JAKUCV010006574">
    <property type="protein sequence ID" value="KAJ4826825.1"/>
    <property type="molecule type" value="Genomic_DNA"/>
</dbReference>
<comment type="caution">
    <text evidence="2">The sequence shown here is derived from an EMBL/GenBank/DDBJ whole genome shotgun (WGS) entry which is preliminary data.</text>
</comment>
<sequence length="97" mass="10926">LRVGTRGATLKVAAVEWQPNTIQDQRWRQPTEAEGKPARPARLVRSRAARQVRNPTFKTTAPDIKSMQIHHDARHPNYPVNLRAAAVDPNKPRPGVH</sequence>
<evidence type="ECO:0000313" key="2">
    <source>
        <dbReference type="EMBL" id="KAJ4826825.1"/>
    </source>
</evidence>
<dbReference type="AlphaFoldDB" id="A0A9Q0F8J3"/>
<dbReference type="Proteomes" id="UP001141552">
    <property type="component" value="Unassembled WGS sequence"/>
</dbReference>
<evidence type="ECO:0000313" key="3">
    <source>
        <dbReference type="Proteomes" id="UP001141552"/>
    </source>
</evidence>
<gene>
    <name evidence="2" type="ORF">Tsubulata_038643</name>
</gene>
<evidence type="ECO:0000256" key="1">
    <source>
        <dbReference type="SAM" id="MobiDB-lite"/>
    </source>
</evidence>
<reference evidence="2" key="1">
    <citation type="submission" date="2022-02" db="EMBL/GenBank/DDBJ databases">
        <authorList>
            <person name="Henning P.M."/>
            <person name="McCubbin A.G."/>
            <person name="Shore J.S."/>
        </authorList>
    </citation>
    <scope>NUCLEOTIDE SEQUENCE</scope>
    <source>
        <strain evidence="2">F60SS</strain>
        <tissue evidence="2">Leaves</tissue>
    </source>
</reference>
<proteinExistence type="predicted"/>